<dbReference type="Gene3D" id="2.40.170.20">
    <property type="entry name" value="TonB-dependent receptor, beta-barrel domain"/>
    <property type="match status" value="1"/>
</dbReference>
<dbReference type="Gene3D" id="2.170.130.10">
    <property type="entry name" value="TonB-dependent receptor, plug domain"/>
    <property type="match status" value="1"/>
</dbReference>
<proteinExistence type="inferred from homology"/>
<evidence type="ECO:0000256" key="6">
    <source>
        <dbReference type="ARBA" id="ARBA00023237"/>
    </source>
</evidence>
<dbReference type="Pfam" id="PF07715">
    <property type="entry name" value="Plug"/>
    <property type="match status" value="1"/>
</dbReference>
<dbReference type="EMBL" id="QWGR01000015">
    <property type="protein sequence ID" value="RIJ46336.1"/>
    <property type="molecule type" value="Genomic_DNA"/>
</dbReference>
<evidence type="ECO:0000256" key="4">
    <source>
        <dbReference type="ARBA" id="ARBA00022692"/>
    </source>
</evidence>
<dbReference type="OrthoDB" id="1109192at2"/>
<dbReference type="Pfam" id="PF07660">
    <property type="entry name" value="STN"/>
    <property type="match status" value="1"/>
</dbReference>
<evidence type="ECO:0000256" key="3">
    <source>
        <dbReference type="ARBA" id="ARBA00022452"/>
    </source>
</evidence>
<keyword evidence="4 7" id="KW-0812">Transmembrane</keyword>
<keyword evidence="6 7" id="KW-0998">Cell outer membrane</keyword>
<dbReference type="InterPro" id="IPR039426">
    <property type="entry name" value="TonB-dep_rcpt-like"/>
</dbReference>
<dbReference type="SMART" id="SM00965">
    <property type="entry name" value="STN"/>
    <property type="match status" value="1"/>
</dbReference>
<name>A0A399SQL5_9BACT</name>
<dbReference type="SUPFAM" id="SSF49464">
    <property type="entry name" value="Carboxypeptidase regulatory domain-like"/>
    <property type="match status" value="1"/>
</dbReference>
<evidence type="ECO:0000313" key="9">
    <source>
        <dbReference type="EMBL" id="RIJ46336.1"/>
    </source>
</evidence>
<evidence type="ECO:0000313" key="10">
    <source>
        <dbReference type="Proteomes" id="UP000265926"/>
    </source>
</evidence>
<evidence type="ECO:0000256" key="1">
    <source>
        <dbReference type="ARBA" id="ARBA00004571"/>
    </source>
</evidence>
<keyword evidence="5 7" id="KW-0472">Membrane</keyword>
<dbReference type="NCBIfam" id="TIGR04056">
    <property type="entry name" value="OMP_RagA_SusC"/>
    <property type="match status" value="1"/>
</dbReference>
<accession>A0A399SQL5</accession>
<keyword evidence="10" id="KW-1185">Reference proteome</keyword>
<comment type="caution">
    <text evidence="9">The sequence shown here is derived from an EMBL/GenBank/DDBJ whole genome shotgun (WGS) entry which is preliminary data.</text>
</comment>
<comment type="similarity">
    <text evidence="7">Belongs to the TonB-dependent receptor family.</text>
</comment>
<dbReference type="InterPro" id="IPR011662">
    <property type="entry name" value="Secretin/TonB_short_N"/>
</dbReference>
<evidence type="ECO:0000256" key="2">
    <source>
        <dbReference type="ARBA" id="ARBA00022448"/>
    </source>
</evidence>
<reference evidence="9 10" key="1">
    <citation type="submission" date="2018-08" db="EMBL/GenBank/DDBJ databases">
        <title>Pallidiluteibacterium maritimus gen. nov., sp. nov., isolated from coastal sediment.</title>
        <authorList>
            <person name="Zhou L.Y."/>
        </authorList>
    </citation>
    <scope>NUCLEOTIDE SEQUENCE [LARGE SCALE GENOMIC DNA]</scope>
    <source>
        <strain evidence="9 10">XSD2</strain>
    </source>
</reference>
<evidence type="ECO:0000256" key="7">
    <source>
        <dbReference type="PROSITE-ProRule" id="PRU01360"/>
    </source>
</evidence>
<dbReference type="Proteomes" id="UP000265926">
    <property type="component" value="Unassembled WGS sequence"/>
</dbReference>
<dbReference type="InterPro" id="IPR023997">
    <property type="entry name" value="TonB-dep_OMP_SusC/RagA_CS"/>
</dbReference>
<dbReference type="InterPro" id="IPR008969">
    <property type="entry name" value="CarboxyPept-like_regulatory"/>
</dbReference>
<dbReference type="GO" id="GO:0009279">
    <property type="term" value="C:cell outer membrane"/>
    <property type="evidence" value="ECO:0007669"/>
    <property type="project" value="UniProtKB-SubCell"/>
</dbReference>
<evidence type="ECO:0000256" key="5">
    <source>
        <dbReference type="ARBA" id="ARBA00023136"/>
    </source>
</evidence>
<dbReference type="InterPro" id="IPR036942">
    <property type="entry name" value="Beta-barrel_TonB_sf"/>
</dbReference>
<evidence type="ECO:0000259" key="8">
    <source>
        <dbReference type="SMART" id="SM00965"/>
    </source>
</evidence>
<dbReference type="RefSeq" id="WP_119439610.1">
    <property type="nucleotide sequence ID" value="NZ_QWGR01000015.1"/>
</dbReference>
<dbReference type="InterPro" id="IPR023996">
    <property type="entry name" value="TonB-dep_OMP_SusC/RagA"/>
</dbReference>
<dbReference type="Pfam" id="PF13715">
    <property type="entry name" value="CarbopepD_reg_2"/>
    <property type="match status" value="1"/>
</dbReference>
<dbReference type="SUPFAM" id="SSF56935">
    <property type="entry name" value="Porins"/>
    <property type="match status" value="1"/>
</dbReference>
<gene>
    <name evidence="9" type="ORF">D1614_19220</name>
</gene>
<dbReference type="NCBIfam" id="TIGR04057">
    <property type="entry name" value="SusC_RagA_signa"/>
    <property type="match status" value="1"/>
</dbReference>
<dbReference type="AlphaFoldDB" id="A0A399SQL5"/>
<keyword evidence="2 7" id="KW-0813">Transport</keyword>
<dbReference type="InterPro" id="IPR037066">
    <property type="entry name" value="Plug_dom_sf"/>
</dbReference>
<organism evidence="9 10">
    <name type="scientific">Maribellus luteus</name>
    <dbReference type="NCBI Taxonomy" id="2305463"/>
    <lineage>
        <taxon>Bacteria</taxon>
        <taxon>Pseudomonadati</taxon>
        <taxon>Bacteroidota</taxon>
        <taxon>Bacteroidia</taxon>
        <taxon>Marinilabiliales</taxon>
        <taxon>Prolixibacteraceae</taxon>
        <taxon>Maribellus</taxon>
    </lineage>
</organism>
<dbReference type="PROSITE" id="PS52016">
    <property type="entry name" value="TONB_DEPENDENT_REC_3"/>
    <property type="match status" value="1"/>
</dbReference>
<dbReference type="InterPro" id="IPR012910">
    <property type="entry name" value="Plug_dom"/>
</dbReference>
<sequence length="1080" mass="121803">MGDTRKMVHTIKAMIWSMCFLACLFVAPYLYAQEGGRITLKLNDIPVKDALKQVERSSNYFFLYNNNLIDVDRRVTINVEQAGIEKIIDLLFQNQKINYVIQGRQIVISPLDLKAFKSTKITAKGKVTDEQNEPLSGVAVVIRGTSLGTITSASGAFSIDLDSFPALLEFSFMGMEPRVVLYNGQENIPVVMFSKNRELDEIIVVAYGRQSTETVTGAIQSINVNKITRVSSPYISDLIQSSAPGLLVVNASGEPGEKPELRIRGDGSINYSNEPLWVIDGVIYGNSSPDINPNDIESISVLKDAAASALYGSRASNGIILVETKTGNISTSNFKFISNIGITSLNQGEFSMMNGQELYDYIYPIVTDEDQFALPDPNSDNVRYGTNWLDIAMQPGVIRDYNLSYQGGSGKTMIYTNWGYYNEEGAVVGHKWEQFTGRINLDYNASQRVKLVAKLSGIFQNKYDNEDDLLAYSYLMLPWDNPYNEDGSIKKITGNNESTAWYTRDKFNPLFDRQFNYEKSRSAQYMSDFRLELELTDWLTFSSGNRLHTIHNRYERIIDARSLRGQADNGSIENNYGYRHNLLTSNVFRFGFNPGMHRVSGLAAYEYSKSYADGILGTGKGVYPRLEILNATSVPKYLGGSKTESAFLSLLSELQYNYDEKYMAQVSFRRDGSSRFGVNQRFGNFYSLSVSWALHREDFMKSLAFVDQLKLRGSYGSVGNANITDYVAQGIYNVTVQYDGVPGGYPRRLSNPDLTWESNYNTNFGVDAGLFGRLNFSVDVYSKKTENLLQDVPLPMVSGYYWFTDNVGAIQNRGIEILVRGDVVKHDKFRWNADFNVSFNKNKVLRLNEGKDIITGNKIIREGWDINTWYLRKWAGVNPENGDPLWERVVTDENGNKVVEITNNYSRASLQKVGSSSPAFFGGFTNQFHYKVFSVTANFNFVAGNKVYNFYRELFDNDGAYPTYNSMKLNSGWSRWEKQGDKATHPKPVLQGNKLSNKVSSRYLEDGSFIRLRQLVVACNLPEAFLERMHIKEAVLKLSGENLFTLTRFSGMDPEVGIDGYSGAFFPVTRKYVLGLEVSF</sequence>
<protein>
    <submittedName>
        <fullName evidence="9">SusC/RagA family TonB-linked outer membrane protein</fullName>
    </submittedName>
</protein>
<comment type="subcellular location">
    <subcellularLocation>
        <location evidence="1 7">Cell outer membrane</location>
        <topology evidence="1 7">Multi-pass membrane protein</topology>
    </subcellularLocation>
</comment>
<keyword evidence="3 7" id="KW-1134">Transmembrane beta strand</keyword>
<feature type="domain" description="Secretin/TonB short N-terminal" evidence="8">
    <location>
        <begin position="60"/>
        <end position="111"/>
    </location>
</feature>